<gene>
    <name evidence="1" type="ORF">Lepil_1759</name>
</gene>
<protein>
    <recommendedName>
        <fullName evidence="3">Lipoprotein</fullName>
    </recommendedName>
</protein>
<dbReference type="HOGENOM" id="CLU_1883199_0_0_12"/>
<dbReference type="PROSITE" id="PS51257">
    <property type="entry name" value="PROKAR_LIPOPROTEIN"/>
    <property type="match status" value="1"/>
</dbReference>
<dbReference type="EMBL" id="JH597773">
    <property type="protein sequence ID" value="EHQ06442.1"/>
    <property type="molecule type" value="Genomic_DNA"/>
</dbReference>
<reference evidence="1 2" key="1">
    <citation type="submission" date="2011-10" db="EMBL/GenBank/DDBJ databases">
        <title>The Improved High-Quality Draft genome of Leptonema illini DSM 21528.</title>
        <authorList>
            <consortium name="US DOE Joint Genome Institute (JGI-PGF)"/>
            <person name="Lucas S."/>
            <person name="Copeland A."/>
            <person name="Lapidus A."/>
            <person name="Glavina del Rio T."/>
            <person name="Dalin E."/>
            <person name="Tice H."/>
            <person name="Bruce D."/>
            <person name="Goodwin L."/>
            <person name="Pitluck S."/>
            <person name="Peters L."/>
            <person name="Mikhailova N."/>
            <person name="Held B."/>
            <person name="Kyrpides N."/>
            <person name="Mavromatis K."/>
            <person name="Ivanova N."/>
            <person name="Markowitz V."/>
            <person name="Cheng J.-F."/>
            <person name="Hugenholtz P."/>
            <person name="Woyke T."/>
            <person name="Wu D."/>
            <person name="Gronow S."/>
            <person name="Wellnitz S."/>
            <person name="Brambilla E.-M."/>
            <person name="Klenk H.-P."/>
            <person name="Eisen J.A."/>
        </authorList>
    </citation>
    <scope>NUCLEOTIDE SEQUENCE [LARGE SCALE GENOMIC DNA]</scope>
    <source>
        <strain evidence="1 2">DSM 21528</strain>
    </source>
</reference>
<accession>H2CCX2</accession>
<proteinExistence type="predicted"/>
<keyword evidence="2" id="KW-1185">Reference proteome</keyword>
<dbReference type="AlphaFoldDB" id="H2CCX2"/>
<organism evidence="1 2">
    <name type="scientific">Leptonema illini DSM 21528</name>
    <dbReference type="NCBI Taxonomy" id="929563"/>
    <lineage>
        <taxon>Bacteria</taxon>
        <taxon>Pseudomonadati</taxon>
        <taxon>Spirochaetota</taxon>
        <taxon>Spirochaetia</taxon>
        <taxon>Leptospirales</taxon>
        <taxon>Leptospiraceae</taxon>
        <taxon>Leptonema</taxon>
    </lineage>
</organism>
<dbReference type="STRING" id="183.GCA_002009735_03578"/>
<evidence type="ECO:0008006" key="3">
    <source>
        <dbReference type="Google" id="ProtNLM"/>
    </source>
</evidence>
<evidence type="ECO:0000313" key="1">
    <source>
        <dbReference type="EMBL" id="EHQ06442.1"/>
    </source>
</evidence>
<name>H2CCX2_9LEPT</name>
<dbReference type="Proteomes" id="UP000005737">
    <property type="component" value="Unassembled WGS sequence"/>
</dbReference>
<sequence length="135" mass="15466">MPVLRRIVFLLLSVSLILVGCSSPNFRHTSYDYHYYYSRSHGYRYSPGTAHSYSYDACNTLAEARVQGNLLYLTVVDGPWVAFPVLKKAQPFSFTMMTQGMFMHIRTSQGTSVWTQKNGDTWEQRHVGACILLKE</sequence>
<evidence type="ECO:0000313" key="2">
    <source>
        <dbReference type="Proteomes" id="UP000005737"/>
    </source>
</evidence>